<protein>
    <submittedName>
        <fullName evidence="2">Uncharacterized protein</fullName>
    </submittedName>
</protein>
<keyword evidence="1" id="KW-1185">Reference proteome</keyword>
<sequence length="118" mass="13172">MAVIKQKCAYRTVKHSAVWSLTTAGALSISPHLSAPTQYYIHLRMSNVGEQMSKTVESAKEAAAKVGEQVSDFFQGNPFSTPVGKKIDRVFRFCSNFCRSRFRVDFVSNMKSDDGDKL</sequence>
<organism evidence="1 2">
    <name type="scientific">Heterorhabditis bacteriophora</name>
    <name type="common">Entomopathogenic nematode worm</name>
    <dbReference type="NCBI Taxonomy" id="37862"/>
    <lineage>
        <taxon>Eukaryota</taxon>
        <taxon>Metazoa</taxon>
        <taxon>Ecdysozoa</taxon>
        <taxon>Nematoda</taxon>
        <taxon>Chromadorea</taxon>
        <taxon>Rhabditida</taxon>
        <taxon>Rhabditina</taxon>
        <taxon>Rhabditomorpha</taxon>
        <taxon>Strongyloidea</taxon>
        <taxon>Heterorhabditidae</taxon>
        <taxon>Heterorhabditis</taxon>
    </lineage>
</organism>
<evidence type="ECO:0000313" key="1">
    <source>
        <dbReference type="Proteomes" id="UP000095283"/>
    </source>
</evidence>
<evidence type="ECO:0000313" key="2">
    <source>
        <dbReference type="WBParaSite" id="Hba_09735"/>
    </source>
</evidence>
<accession>A0A1I7WX04</accession>
<reference evidence="2" key="1">
    <citation type="submission" date="2016-11" db="UniProtKB">
        <authorList>
            <consortium name="WormBaseParasite"/>
        </authorList>
    </citation>
    <scope>IDENTIFICATION</scope>
</reference>
<name>A0A1I7WX04_HETBA</name>
<dbReference type="WBParaSite" id="Hba_09735">
    <property type="protein sequence ID" value="Hba_09735"/>
    <property type="gene ID" value="Hba_09735"/>
</dbReference>
<proteinExistence type="predicted"/>
<dbReference type="AlphaFoldDB" id="A0A1I7WX04"/>
<dbReference type="Proteomes" id="UP000095283">
    <property type="component" value="Unplaced"/>
</dbReference>